<evidence type="ECO:0000313" key="7">
    <source>
        <dbReference type="EMBL" id="MDD9205040.1"/>
    </source>
</evidence>
<keyword evidence="3 5" id="KW-1133">Transmembrane helix</keyword>
<evidence type="ECO:0000313" key="8">
    <source>
        <dbReference type="Proteomes" id="UP001165561"/>
    </source>
</evidence>
<feature type="domain" description="ABC transmembrane type-1" evidence="6">
    <location>
        <begin position="47"/>
        <end position="162"/>
    </location>
</feature>
<organism evidence="7 8">
    <name type="scientific">Georgenia halotolerans</name>
    <dbReference type="NCBI Taxonomy" id="3028317"/>
    <lineage>
        <taxon>Bacteria</taxon>
        <taxon>Bacillati</taxon>
        <taxon>Actinomycetota</taxon>
        <taxon>Actinomycetes</taxon>
        <taxon>Micrococcales</taxon>
        <taxon>Bogoriellaceae</taxon>
        <taxon>Georgenia</taxon>
    </lineage>
</organism>
<dbReference type="InterPro" id="IPR011527">
    <property type="entry name" value="ABC1_TM_dom"/>
</dbReference>
<comment type="caution">
    <text evidence="7">The sequence shown here is derived from an EMBL/GenBank/DDBJ whole genome shotgun (WGS) entry which is preliminary data.</text>
</comment>
<proteinExistence type="predicted"/>
<dbReference type="PROSITE" id="PS50929">
    <property type="entry name" value="ABC_TM1F"/>
    <property type="match status" value="1"/>
</dbReference>
<dbReference type="Gene3D" id="1.20.1560.10">
    <property type="entry name" value="ABC transporter type 1, transmembrane domain"/>
    <property type="match status" value="1"/>
</dbReference>
<feature type="transmembrane region" description="Helical" evidence="5">
    <location>
        <begin position="46"/>
        <end position="67"/>
    </location>
</feature>
<evidence type="ECO:0000256" key="2">
    <source>
        <dbReference type="ARBA" id="ARBA00022692"/>
    </source>
</evidence>
<protein>
    <submittedName>
        <fullName evidence="7">ABC transporter transmembrane domain-containing protein</fullName>
    </submittedName>
</protein>
<keyword evidence="2 5" id="KW-0812">Transmembrane</keyword>
<feature type="transmembrane region" description="Helical" evidence="5">
    <location>
        <begin position="82"/>
        <end position="103"/>
    </location>
</feature>
<dbReference type="SUPFAM" id="SSF90123">
    <property type="entry name" value="ABC transporter transmembrane region"/>
    <property type="match status" value="1"/>
</dbReference>
<evidence type="ECO:0000256" key="3">
    <source>
        <dbReference type="ARBA" id="ARBA00022989"/>
    </source>
</evidence>
<dbReference type="PANTHER" id="PTHR43394">
    <property type="entry name" value="ATP-DEPENDENT PERMEASE MDL1, MITOCHONDRIAL"/>
    <property type="match status" value="1"/>
</dbReference>
<evidence type="ECO:0000256" key="1">
    <source>
        <dbReference type="ARBA" id="ARBA00004651"/>
    </source>
</evidence>
<name>A0ABT5TSJ7_9MICO</name>
<evidence type="ECO:0000259" key="6">
    <source>
        <dbReference type="PROSITE" id="PS50929"/>
    </source>
</evidence>
<keyword evidence="8" id="KW-1185">Reference proteome</keyword>
<dbReference type="InterPro" id="IPR036640">
    <property type="entry name" value="ABC1_TM_sf"/>
</dbReference>
<dbReference type="Proteomes" id="UP001165561">
    <property type="component" value="Unassembled WGS sequence"/>
</dbReference>
<dbReference type="Pfam" id="PF00664">
    <property type="entry name" value="ABC_membrane"/>
    <property type="match status" value="1"/>
</dbReference>
<sequence>MSMGGGMHGGGYARSLRQDSSVKDHRLTRGTTARVLGYARPYRGQLAAFLALVVAGALLVVATPLLLQRIIDDGVAEGDRRLVVVLAGLVAVVAIGEAVLNLLQRWFSARIGEGLIYDLRTDVFSHVQRQSVAFFTRSQTGSLVTRLNSDVIGAQQAFTSTLAG</sequence>
<dbReference type="EMBL" id="JARACI010000212">
    <property type="protein sequence ID" value="MDD9205040.1"/>
    <property type="molecule type" value="Genomic_DNA"/>
</dbReference>
<evidence type="ECO:0000256" key="5">
    <source>
        <dbReference type="SAM" id="Phobius"/>
    </source>
</evidence>
<dbReference type="InterPro" id="IPR039421">
    <property type="entry name" value="Type_1_exporter"/>
</dbReference>
<comment type="subcellular location">
    <subcellularLocation>
        <location evidence="1">Cell membrane</location>
        <topology evidence="1">Multi-pass membrane protein</topology>
    </subcellularLocation>
</comment>
<dbReference type="PANTHER" id="PTHR43394:SF1">
    <property type="entry name" value="ATP-BINDING CASSETTE SUB-FAMILY B MEMBER 10, MITOCHONDRIAL"/>
    <property type="match status" value="1"/>
</dbReference>
<gene>
    <name evidence="7" type="ORF">PU560_01005</name>
</gene>
<keyword evidence="4 5" id="KW-0472">Membrane</keyword>
<evidence type="ECO:0000256" key="4">
    <source>
        <dbReference type="ARBA" id="ARBA00023136"/>
    </source>
</evidence>
<feature type="non-terminal residue" evidence="7">
    <location>
        <position position="164"/>
    </location>
</feature>
<reference evidence="7" key="1">
    <citation type="submission" date="2023-02" db="EMBL/GenBank/DDBJ databases">
        <title>Georgenia sp.10Sc9-8, isolated from a soil sample collected from the Taklamakan desert.</title>
        <authorList>
            <person name="Liu S."/>
        </authorList>
    </citation>
    <scope>NUCLEOTIDE SEQUENCE</scope>
    <source>
        <strain evidence="7">10Sc9-8</strain>
    </source>
</reference>
<accession>A0ABT5TSJ7</accession>